<sequence>MVVISVNSGDFMHELLSLQCFINNCDGPADITSAVAEDTDTIDFEDGLDKKETAFIEIFDYNTALCAKIPLTLSAVEKIELERLCRNRMSKKVIENEIINKKSKFFSKVDKVILCPGNSVNDRFTADKRHVVTISSNYSWNGEVINIHTAITVNTISNYSLPNLQQLLSSLSI</sequence>
<proteinExistence type="predicted"/>
<organism evidence="1">
    <name type="scientific">Vannella robusta</name>
    <dbReference type="NCBI Taxonomy" id="1487602"/>
    <lineage>
        <taxon>Eukaryota</taxon>
        <taxon>Amoebozoa</taxon>
        <taxon>Discosea</taxon>
        <taxon>Flabellinia</taxon>
        <taxon>Vannellidae</taxon>
        <taxon>Vannella</taxon>
    </lineage>
</organism>
<protein>
    <submittedName>
        <fullName evidence="1">Uncharacterized protein</fullName>
    </submittedName>
</protein>
<reference evidence="1" key="1">
    <citation type="submission" date="2021-01" db="EMBL/GenBank/DDBJ databases">
        <authorList>
            <person name="Corre E."/>
            <person name="Pelletier E."/>
            <person name="Niang G."/>
            <person name="Scheremetjew M."/>
            <person name="Finn R."/>
            <person name="Kale V."/>
            <person name="Holt S."/>
            <person name="Cochrane G."/>
            <person name="Meng A."/>
            <person name="Brown T."/>
            <person name="Cohen L."/>
        </authorList>
    </citation>
    <scope>NUCLEOTIDE SEQUENCE</scope>
    <source>
        <strain evidence="1">DIVA3 518/3/11/1/6</strain>
    </source>
</reference>
<name>A0A7S4ILN4_9EUKA</name>
<evidence type="ECO:0000313" key="1">
    <source>
        <dbReference type="EMBL" id="CAE2233240.1"/>
    </source>
</evidence>
<dbReference type="AlphaFoldDB" id="A0A7S4ILN4"/>
<dbReference type="EMBL" id="HBKP01020139">
    <property type="protein sequence ID" value="CAE2233240.1"/>
    <property type="molecule type" value="Transcribed_RNA"/>
</dbReference>
<gene>
    <name evidence="1" type="ORF">VSP0166_LOCUS14212</name>
</gene>
<accession>A0A7S4ILN4</accession>